<dbReference type="GO" id="GO:0008312">
    <property type="term" value="F:7S RNA binding"/>
    <property type="evidence" value="ECO:0007669"/>
    <property type="project" value="InterPro"/>
</dbReference>
<keyword evidence="4" id="KW-0687">Ribonucleoprotein</keyword>
<dbReference type="InParanoid" id="D8QDT1"/>
<dbReference type="GO" id="GO:0006617">
    <property type="term" value="P:SRP-dependent cotranslational protein targeting to membrane, signal sequence recognition"/>
    <property type="evidence" value="ECO:0007669"/>
    <property type="project" value="TreeGrafter"/>
</dbReference>
<dbReference type="PANTHER" id="PTHR17453">
    <property type="entry name" value="SIGNAL RECOGNITION PARTICLE 19 KD PROTEIN"/>
    <property type="match status" value="1"/>
</dbReference>
<evidence type="ECO:0000256" key="2">
    <source>
        <dbReference type="ARBA" id="ARBA00022490"/>
    </source>
</evidence>
<dbReference type="RefSeq" id="XP_003028945.1">
    <property type="nucleotide sequence ID" value="XM_003028899.1"/>
</dbReference>
<evidence type="ECO:0000256" key="5">
    <source>
        <dbReference type="SAM" id="MobiDB-lite"/>
    </source>
</evidence>
<organism evidence="7">
    <name type="scientific">Schizophyllum commune (strain H4-8 / FGSC 9210)</name>
    <name type="common">Split gill fungus</name>
    <dbReference type="NCBI Taxonomy" id="578458"/>
    <lineage>
        <taxon>Eukaryota</taxon>
        <taxon>Fungi</taxon>
        <taxon>Dikarya</taxon>
        <taxon>Basidiomycota</taxon>
        <taxon>Agaricomycotina</taxon>
        <taxon>Agaricomycetes</taxon>
        <taxon>Agaricomycetidae</taxon>
        <taxon>Agaricales</taxon>
        <taxon>Schizophyllaceae</taxon>
        <taxon>Schizophyllum</taxon>
    </lineage>
</organism>
<dbReference type="InterPro" id="IPR036521">
    <property type="entry name" value="SRP19-like_sf"/>
</dbReference>
<dbReference type="GO" id="GO:0005786">
    <property type="term" value="C:signal recognition particle, endoplasmic reticulum targeting"/>
    <property type="evidence" value="ECO:0007669"/>
    <property type="project" value="UniProtKB-KW"/>
</dbReference>
<evidence type="ECO:0000256" key="3">
    <source>
        <dbReference type="ARBA" id="ARBA00023135"/>
    </source>
</evidence>
<dbReference type="OMA" id="SVWWPLS"/>
<dbReference type="Pfam" id="PF01922">
    <property type="entry name" value="SRP19"/>
    <property type="match status" value="1"/>
</dbReference>
<evidence type="ECO:0000313" key="6">
    <source>
        <dbReference type="EMBL" id="EFI94042.1"/>
    </source>
</evidence>
<name>D8QDT1_SCHCM</name>
<accession>D8QDT1</accession>
<feature type="compositionally biased region" description="Low complexity" evidence="5">
    <location>
        <begin position="277"/>
        <end position="287"/>
    </location>
</feature>
<dbReference type="GeneID" id="9591048"/>
<evidence type="ECO:0000256" key="4">
    <source>
        <dbReference type="ARBA" id="ARBA00023274"/>
    </source>
</evidence>
<keyword evidence="7" id="KW-1185">Reference proteome</keyword>
<dbReference type="SUPFAM" id="SSF69695">
    <property type="entry name" value="SRP19"/>
    <property type="match status" value="1"/>
</dbReference>
<feature type="region of interest" description="Disordered" evidence="5">
    <location>
        <begin position="129"/>
        <end position="154"/>
    </location>
</feature>
<dbReference type="AlphaFoldDB" id="D8QDT1"/>
<evidence type="ECO:0008006" key="8">
    <source>
        <dbReference type="Google" id="ProtNLM"/>
    </source>
</evidence>
<dbReference type="VEuPathDB" id="FungiDB:SCHCODRAFT_02637142"/>
<feature type="region of interest" description="Disordered" evidence="5">
    <location>
        <begin position="171"/>
        <end position="248"/>
    </location>
</feature>
<dbReference type="InterPro" id="IPR002778">
    <property type="entry name" value="Signal_recog_particle_SRP19"/>
</dbReference>
<dbReference type="EMBL" id="GL377310">
    <property type="protein sequence ID" value="EFI94042.1"/>
    <property type="molecule type" value="Genomic_DNA"/>
</dbReference>
<feature type="compositionally biased region" description="Low complexity" evidence="5">
    <location>
        <begin position="39"/>
        <end position="50"/>
    </location>
</feature>
<dbReference type="PANTHER" id="PTHR17453:SF0">
    <property type="entry name" value="SIGNAL RECOGNITION PARTICLE 19 KDA PROTEIN"/>
    <property type="match status" value="1"/>
</dbReference>
<feature type="region of interest" description="Disordered" evidence="5">
    <location>
        <begin position="1"/>
        <end position="65"/>
    </location>
</feature>
<dbReference type="OrthoDB" id="2190947at2759"/>
<keyword evidence="2" id="KW-0963">Cytoplasm</keyword>
<gene>
    <name evidence="6" type="ORF">SCHCODRAFT_69985</name>
</gene>
<dbReference type="KEGG" id="scm:SCHCO_02637142"/>
<evidence type="ECO:0000313" key="7">
    <source>
        <dbReference type="Proteomes" id="UP000007431"/>
    </source>
</evidence>
<comment type="subcellular location">
    <subcellularLocation>
        <location evidence="1">Cytoplasm</location>
    </subcellularLocation>
</comment>
<sequence length="298" mass="32371">MPPIIEEFDDDTDLPLPSNVLPNTGTRGPLLEEITDFNQSQSAGSASQGFAPPPRAAFPSESSLPSNVVTDITPYKSWTCIYPIYIDAKRPYGTGQRRIARQKGVWWPLSKDIAEATNRLGLRTLMEPQKSHPRDWENPGRVRVQWKQDGRPLNPAVQTKKQLLEMISFQIQRSKPDNIPKPPYNTTKPASEPSQPAQQPSAASKGKQPATGSKFKSTDVPPEPAKRSGGRALPVPPEPLPPLAERVSPFSPALASGVLIDTVKAGMNAQEKEPAQAGAANANAAAGKGKRKVIRVRQ</sequence>
<evidence type="ECO:0000256" key="1">
    <source>
        <dbReference type="ARBA" id="ARBA00004496"/>
    </source>
</evidence>
<dbReference type="eggNOG" id="KOG3198">
    <property type="taxonomic scope" value="Eukaryota"/>
</dbReference>
<feature type="compositionally biased region" description="Basic residues" evidence="5">
    <location>
        <begin position="288"/>
        <end position="298"/>
    </location>
</feature>
<proteinExistence type="predicted"/>
<feature type="region of interest" description="Disordered" evidence="5">
    <location>
        <begin position="271"/>
        <end position="298"/>
    </location>
</feature>
<dbReference type="STRING" id="578458.D8QDT1"/>
<keyword evidence="3" id="KW-0733">Signal recognition particle</keyword>
<protein>
    <recommendedName>
        <fullName evidence="8">Signal recognition particle, SRP19 subunit</fullName>
    </recommendedName>
</protein>
<reference evidence="6 7" key="1">
    <citation type="journal article" date="2010" name="Nat. Biotechnol.">
        <title>Genome sequence of the model mushroom Schizophyllum commune.</title>
        <authorList>
            <person name="Ohm R.A."/>
            <person name="de Jong J.F."/>
            <person name="Lugones L.G."/>
            <person name="Aerts A."/>
            <person name="Kothe E."/>
            <person name="Stajich J.E."/>
            <person name="de Vries R.P."/>
            <person name="Record E."/>
            <person name="Levasseur A."/>
            <person name="Baker S.E."/>
            <person name="Bartholomew K.A."/>
            <person name="Coutinho P.M."/>
            <person name="Erdmann S."/>
            <person name="Fowler T.J."/>
            <person name="Gathman A.C."/>
            <person name="Lombard V."/>
            <person name="Henrissat B."/>
            <person name="Knabe N."/>
            <person name="Kuees U."/>
            <person name="Lilly W.W."/>
            <person name="Lindquist E."/>
            <person name="Lucas S."/>
            <person name="Magnuson J.K."/>
            <person name="Piumi F."/>
            <person name="Raudaskoski M."/>
            <person name="Salamov A."/>
            <person name="Schmutz J."/>
            <person name="Schwarze F.W.M.R."/>
            <person name="vanKuyk P.A."/>
            <person name="Horton J.S."/>
            <person name="Grigoriev I.V."/>
            <person name="Woesten H.A.B."/>
        </authorList>
    </citation>
    <scope>NUCLEOTIDE SEQUENCE [LARGE SCALE GENOMIC DNA]</scope>
    <source>
        <strain evidence="7">H4-8 / FGSC 9210</strain>
    </source>
</reference>
<dbReference type="Proteomes" id="UP000007431">
    <property type="component" value="Unassembled WGS sequence"/>
</dbReference>
<feature type="compositionally biased region" description="Basic and acidic residues" evidence="5">
    <location>
        <begin position="129"/>
        <end position="150"/>
    </location>
</feature>
<feature type="compositionally biased region" description="Low complexity" evidence="5">
    <location>
        <begin position="189"/>
        <end position="204"/>
    </location>
</feature>
<dbReference type="HOGENOM" id="CLU_052871_0_0_1"/>
<dbReference type="Gene3D" id="3.30.56.30">
    <property type="entry name" value="Signal recognition particle, SRP19-like subunit"/>
    <property type="match status" value="1"/>
</dbReference>
<feature type="compositionally biased region" description="Acidic residues" evidence="5">
    <location>
        <begin position="1"/>
        <end position="13"/>
    </location>
</feature>